<proteinExistence type="predicted"/>
<organism evidence="2 3">
    <name type="scientific">Ruminococcus albus 8</name>
    <dbReference type="NCBI Taxonomy" id="246199"/>
    <lineage>
        <taxon>Bacteria</taxon>
        <taxon>Bacillati</taxon>
        <taxon>Bacillota</taxon>
        <taxon>Clostridia</taxon>
        <taxon>Eubacteriales</taxon>
        <taxon>Oscillospiraceae</taxon>
        <taxon>Ruminococcus</taxon>
    </lineage>
</organism>
<evidence type="ECO:0000313" key="2">
    <source>
        <dbReference type="EMBL" id="EGC02157.1"/>
    </source>
</evidence>
<reference evidence="2" key="1">
    <citation type="submission" date="2011-02" db="EMBL/GenBank/DDBJ databases">
        <authorList>
            <person name="Nelson K.E."/>
            <person name="Sutton G."/>
            <person name="Torralba M."/>
            <person name="Durkin S."/>
            <person name="Harkins D."/>
            <person name="Montgomery R."/>
            <person name="Ziemer C."/>
            <person name="Klaassens E."/>
            <person name="Ocuiv P."/>
            <person name="Morrison M."/>
        </authorList>
    </citation>
    <scope>NUCLEOTIDE SEQUENCE [LARGE SCALE GENOMIC DNA]</scope>
    <source>
        <strain evidence="2">8</strain>
    </source>
</reference>
<dbReference type="CDD" id="cd04301">
    <property type="entry name" value="NAT_SF"/>
    <property type="match status" value="1"/>
</dbReference>
<evidence type="ECO:0000313" key="3">
    <source>
        <dbReference type="Proteomes" id="UP000004259"/>
    </source>
</evidence>
<name>E9SEZ9_RUMAL</name>
<dbReference type="SUPFAM" id="SSF55729">
    <property type="entry name" value="Acyl-CoA N-acyltransferases (Nat)"/>
    <property type="match status" value="1"/>
</dbReference>
<dbReference type="eggNOG" id="COG0454">
    <property type="taxonomic scope" value="Bacteria"/>
</dbReference>
<protein>
    <recommendedName>
        <fullName evidence="1">N-acetyltransferase domain-containing protein</fullName>
    </recommendedName>
</protein>
<gene>
    <name evidence="2" type="ORF">CUS_5655</name>
</gene>
<evidence type="ECO:0000259" key="1">
    <source>
        <dbReference type="Pfam" id="PF00583"/>
    </source>
</evidence>
<dbReference type="AlphaFoldDB" id="E9SEZ9"/>
<dbReference type="Proteomes" id="UP000004259">
    <property type="component" value="Unassembled WGS sequence"/>
</dbReference>
<dbReference type="Pfam" id="PF00583">
    <property type="entry name" value="Acetyltransf_1"/>
    <property type="match status" value="1"/>
</dbReference>
<sequence>MRGRLRILRTAFADRCGRVKMKKLRGLSEREVEDISRQIADSFYDYRYNEADRGLLKYIHDREAMYTYIGAIVRAAYKSGLLYATSDRREGYLILSGEGVGSIGVVDGIKMIFAEKKALGGWGKLKDFVSACFSNGGSIETRMKKAKRKFIRIEVLVVRPEFQRQGYMRKMLESVCALADKKHLPIILDTDDMDKSQRYRHLGMKLDRMRDCGEKFHMYDLIRECRTAV</sequence>
<feature type="domain" description="N-acetyltransferase" evidence="1">
    <location>
        <begin position="147"/>
        <end position="191"/>
    </location>
</feature>
<dbReference type="InterPro" id="IPR000182">
    <property type="entry name" value="GNAT_dom"/>
</dbReference>
<dbReference type="InterPro" id="IPR016181">
    <property type="entry name" value="Acyl_CoA_acyltransferase"/>
</dbReference>
<dbReference type="Gene3D" id="3.40.630.30">
    <property type="match status" value="1"/>
</dbReference>
<dbReference type="GO" id="GO:0016747">
    <property type="term" value="F:acyltransferase activity, transferring groups other than amino-acyl groups"/>
    <property type="evidence" value="ECO:0007669"/>
    <property type="project" value="InterPro"/>
</dbReference>
<dbReference type="STRING" id="246199.CUS_5655"/>
<keyword evidence="3" id="KW-1185">Reference proteome</keyword>
<comment type="caution">
    <text evidence="2">The sequence shown here is derived from an EMBL/GenBank/DDBJ whole genome shotgun (WGS) entry which is preliminary data.</text>
</comment>
<accession>E9SEZ9</accession>
<dbReference type="EMBL" id="ADKM02000110">
    <property type="protein sequence ID" value="EGC02157.1"/>
    <property type="molecule type" value="Genomic_DNA"/>
</dbReference>